<accession>A0A139GX70</accession>
<evidence type="ECO:0000256" key="1">
    <source>
        <dbReference type="SAM" id="MobiDB-lite"/>
    </source>
</evidence>
<dbReference type="Proteomes" id="UP000070133">
    <property type="component" value="Unassembled WGS sequence"/>
</dbReference>
<protein>
    <submittedName>
        <fullName evidence="2">Uncharacterized protein</fullName>
    </submittedName>
</protein>
<dbReference type="EMBL" id="LFZN01000259">
    <property type="protein sequence ID" value="KXS94752.1"/>
    <property type="molecule type" value="Genomic_DNA"/>
</dbReference>
<keyword evidence="3" id="KW-1185">Reference proteome</keyword>
<evidence type="ECO:0000313" key="3">
    <source>
        <dbReference type="Proteomes" id="UP000070133"/>
    </source>
</evidence>
<comment type="caution">
    <text evidence="2">The sequence shown here is derived from an EMBL/GenBank/DDBJ whole genome shotgun (WGS) entry which is preliminary data.</text>
</comment>
<gene>
    <name evidence="2" type="ORF">AC578_7619</name>
</gene>
<dbReference type="OrthoDB" id="3647221at2759"/>
<sequence>MCQARNIAYACGHTSYFRLSTCGGTYTYVSQKAREKRASCVGSALITIKSDAICGSCARSAREKELDDELTALKRSLAKPDIDEWMMETPEEVIAAESKRDKELYLLGKRFPDPRVKKTTRPEKGLGATRRENRKSVLRQEVTPDNVVVKLEINPYAVSASWDDWGDDYARLEDEVAENQAAQEAAGITVSWMPWAGQKKDEHEEYERKELEAARMDNADDEEEGANDDFHKIDGRTEGLERDEMPESSGEQISGKECMIVKELSNEQQPSNKQSTPSIPCLVVVRASPPAPFPDTVHAKENTEPSRPLNIRHASENQPPGLPSISDGLRCSERQALQETLPWHGYRSLGQQLLISL</sequence>
<evidence type="ECO:0000313" key="2">
    <source>
        <dbReference type="EMBL" id="KXS94752.1"/>
    </source>
</evidence>
<reference evidence="2 3" key="1">
    <citation type="submission" date="2015-07" db="EMBL/GenBank/DDBJ databases">
        <title>Comparative genomics of the Sigatoka disease complex on banana suggests a link between parallel evolutionary changes in Pseudocercospora fijiensis and Pseudocercospora eumusae and increased virulence on the banana host.</title>
        <authorList>
            <person name="Chang T.-C."/>
            <person name="Salvucci A."/>
            <person name="Crous P.W."/>
            <person name="Stergiopoulos I."/>
        </authorList>
    </citation>
    <scope>NUCLEOTIDE SEQUENCE [LARGE SCALE GENOMIC DNA]</scope>
    <source>
        <strain evidence="2 3">CBS 114824</strain>
    </source>
</reference>
<organism evidence="2 3">
    <name type="scientific">Pseudocercospora eumusae</name>
    <dbReference type="NCBI Taxonomy" id="321146"/>
    <lineage>
        <taxon>Eukaryota</taxon>
        <taxon>Fungi</taxon>
        <taxon>Dikarya</taxon>
        <taxon>Ascomycota</taxon>
        <taxon>Pezizomycotina</taxon>
        <taxon>Dothideomycetes</taxon>
        <taxon>Dothideomycetidae</taxon>
        <taxon>Mycosphaerellales</taxon>
        <taxon>Mycosphaerellaceae</taxon>
        <taxon>Pseudocercospora</taxon>
    </lineage>
</organism>
<dbReference type="AlphaFoldDB" id="A0A139GX70"/>
<feature type="compositionally biased region" description="Basic and acidic residues" evidence="1">
    <location>
        <begin position="228"/>
        <end position="245"/>
    </location>
</feature>
<feature type="region of interest" description="Disordered" evidence="1">
    <location>
        <begin position="293"/>
        <end position="328"/>
    </location>
</feature>
<name>A0A139GX70_9PEZI</name>
<proteinExistence type="predicted"/>
<feature type="region of interest" description="Disordered" evidence="1">
    <location>
        <begin position="215"/>
        <end position="253"/>
    </location>
</feature>